<gene>
    <name evidence="1" type="ORF">BGZ95_008741</name>
</gene>
<evidence type="ECO:0000313" key="1">
    <source>
        <dbReference type="EMBL" id="KAG0247376.1"/>
    </source>
</evidence>
<sequence length="74" mass="8655">MGIRYDSSTDTWNAFKGPAPYGWDSDQYFHKSYYLRPNDTEVIHIRTGYTANVVHFGSLSYIRDVLCLDLTVEW</sequence>
<protein>
    <submittedName>
        <fullName evidence="1">Uncharacterized protein</fullName>
    </submittedName>
</protein>
<proteinExistence type="predicted"/>
<organism evidence="1 2">
    <name type="scientific">Linnemannia exigua</name>
    <dbReference type="NCBI Taxonomy" id="604196"/>
    <lineage>
        <taxon>Eukaryota</taxon>
        <taxon>Fungi</taxon>
        <taxon>Fungi incertae sedis</taxon>
        <taxon>Mucoromycota</taxon>
        <taxon>Mortierellomycotina</taxon>
        <taxon>Mortierellomycetes</taxon>
        <taxon>Mortierellales</taxon>
        <taxon>Mortierellaceae</taxon>
        <taxon>Linnemannia</taxon>
    </lineage>
</organism>
<dbReference type="AlphaFoldDB" id="A0AAD4D1D2"/>
<dbReference type="EMBL" id="JAAAIL010004747">
    <property type="protein sequence ID" value="KAG0247376.1"/>
    <property type="molecule type" value="Genomic_DNA"/>
</dbReference>
<accession>A0AAD4D1D2</accession>
<name>A0AAD4D1D2_9FUNG</name>
<comment type="caution">
    <text evidence="1">The sequence shown here is derived from an EMBL/GenBank/DDBJ whole genome shotgun (WGS) entry which is preliminary data.</text>
</comment>
<feature type="non-terminal residue" evidence="1">
    <location>
        <position position="74"/>
    </location>
</feature>
<dbReference type="Proteomes" id="UP001194580">
    <property type="component" value="Unassembled WGS sequence"/>
</dbReference>
<reference evidence="1" key="1">
    <citation type="journal article" date="2020" name="Fungal Divers.">
        <title>Resolving the Mortierellaceae phylogeny through synthesis of multi-gene phylogenetics and phylogenomics.</title>
        <authorList>
            <person name="Vandepol N."/>
            <person name="Liber J."/>
            <person name="Desiro A."/>
            <person name="Na H."/>
            <person name="Kennedy M."/>
            <person name="Barry K."/>
            <person name="Grigoriev I.V."/>
            <person name="Miller A.N."/>
            <person name="O'Donnell K."/>
            <person name="Stajich J.E."/>
            <person name="Bonito G."/>
        </authorList>
    </citation>
    <scope>NUCLEOTIDE SEQUENCE</scope>
    <source>
        <strain evidence="1">NRRL 28262</strain>
    </source>
</reference>
<evidence type="ECO:0000313" key="2">
    <source>
        <dbReference type="Proteomes" id="UP001194580"/>
    </source>
</evidence>
<keyword evidence="2" id="KW-1185">Reference proteome</keyword>